<gene>
    <name evidence="1" type="ORF">SU60_17430</name>
</gene>
<dbReference type="AlphaFoldDB" id="A0A0C3HNN6"/>
<evidence type="ECO:0000313" key="2">
    <source>
        <dbReference type="Proteomes" id="UP000031977"/>
    </source>
</evidence>
<reference evidence="1 2" key="1">
    <citation type="submission" date="2015-01" db="EMBL/GenBank/DDBJ databases">
        <title>Draft genome of Vibrio mytili type strain CAIM 528.</title>
        <authorList>
            <person name="Gonzalez-Castillo A."/>
            <person name="Gomez-Gil B."/>
            <person name="Enciso-Ibarra J."/>
        </authorList>
    </citation>
    <scope>NUCLEOTIDE SEQUENCE [LARGE SCALE GENOMIC DNA]</scope>
    <source>
        <strain evidence="1 2">CAIM 528</strain>
    </source>
</reference>
<evidence type="ECO:0000313" key="1">
    <source>
        <dbReference type="EMBL" id="KIN09741.1"/>
    </source>
</evidence>
<dbReference type="Proteomes" id="UP000031977">
    <property type="component" value="Unassembled WGS sequence"/>
</dbReference>
<sequence length="166" mass="18453">MARKPSNKQETVQPEIVEGNEQVTVVEELPVDHFTHIVLEGKAKKLSPKTEKNVFYQIALHDEENELHIRMSGNEGGGLHSKEWIPLKDITAVLDVQGDKPFKSSVMKCVFSGQSANNAGFMAACCRGLGLIIQSEKSVFLHVLAPDYEQRRDELLSLVDAEPKAK</sequence>
<name>A0A0C3HNN6_9VIBR</name>
<dbReference type="RefSeq" id="WP_041156648.1">
    <property type="nucleotide sequence ID" value="NZ_CBCRVP010000026.1"/>
</dbReference>
<dbReference type="EMBL" id="JXOK01000068">
    <property type="protein sequence ID" value="KIN09741.1"/>
    <property type="molecule type" value="Genomic_DNA"/>
</dbReference>
<accession>A0A0C3HNN6</accession>
<protein>
    <submittedName>
        <fullName evidence="1">Uncharacterized protein</fullName>
    </submittedName>
</protein>
<dbReference type="OrthoDB" id="8759680at2"/>
<organism evidence="1 2">
    <name type="scientific">Vibrio mytili</name>
    <dbReference type="NCBI Taxonomy" id="50718"/>
    <lineage>
        <taxon>Bacteria</taxon>
        <taxon>Pseudomonadati</taxon>
        <taxon>Pseudomonadota</taxon>
        <taxon>Gammaproteobacteria</taxon>
        <taxon>Vibrionales</taxon>
        <taxon>Vibrionaceae</taxon>
        <taxon>Vibrio</taxon>
    </lineage>
</organism>
<dbReference type="STRING" id="50718.SU60_17430"/>
<comment type="caution">
    <text evidence="1">The sequence shown here is derived from an EMBL/GenBank/DDBJ whole genome shotgun (WGS) entry which is preliminary data.</text>
</comment>
<keyword evidence="2" id="KW-1185">Reference proteome</keyword>
<proteinExistence type="predicted"/>